<feature type="region of interest" description="Disordered" evidence="1">
    <location>
        <begin position="260"/>
        <end position="280"/>
    </location>
</feature>
<evidence type="ECO:0000256" key="1">
    <source>
        <dbReference type="SAM" id="MobiDB-lite"/>
    </source>
</evidence>
<evidence type="ECO:0008006" key="4">
    <source>
        <dbReference type="Google" id="ProtNLM"/>
    </source>
</evidence>
<dbReference type="EMBL" id="UGGU01000001">
    <property type="protein sequence ID" value="STO26846.1"/>
    <property type="molecule type" value="Genomic_DNA"/>
</dbReference>
<protein>
    <recommendedName>
        <fullName evidence="4">Replication protein</fullName>
    </recommendedName>
</protein>
<proteinExistence type="predicted"/>
<organism evidence="2 3">
    <name type="scientific">Fusobacterium necrogenes</name>
    <dbReference type="NCBI Taxonomy" id="858"/>
    <lineage>
        <taxon>Bacteria</taxon>
        <taxon>Fusobacteriati</taxon>
        <taxon>Fusobacteriota</taxon>
        <taxon>Fusobacteriia</taxon>
        <taxon>Fusobacteriales</taxon>
        <taxon>Fusobacteriaceae</taxon>
        <taxon>Fusobacterium</taxon>
    </lineage>
</organism>
<dbReference type="AlphaFoldDB" id="A0A377GNR8"/>
<dbReference type="Proteomes" id="UP000255328">
    <property type="component" value="Unassembled WGS sequence"/>
</dbReference>
<dbReference type="RefSeq" id="WP_115268148.1">
    <property type="nucleotide sequence ID" value="NZ_UGGU01000001.1"/>
</dbReference>
<gene>
    <name evidence="2" type="ORF">NCTC10723_00012</name>
</gene>
<keyword evidence="3" id="KW-1185">Reference proteome</keyword>
<name>A0A377GNR8_9FUSO</name>
<evidence type="ECO:0000313" key="2">
    <source>
        <dbReference type="EMBL" id="STO26846.1"/>
    </source>
</evidence>
<reference evidence="2 3" key="1">
    <citation type="submission" date="2018-06" db="EMBL/GenBank/DDBJ databases">
        <authorList>
            <consortium name="Pathogen Informatics"/>
            <person name="Doyle S."/>
        </authorList>
    </citation>
    <scope>NUCLEOTIDE SEQUENCE [LARGE SCALE GENOMIC DNA]</scope>
    <source>
        <strain evidence="2 3">NCTC10723</strain>
    </source>
</reference>
<evidence type="ECO:0000313" key="3">
    <source>
        <dbReference type="Proteomes" id="UP000255328"/>
    </source>
</evidence>
<dbReference type="OrthoDB" id="90770at2"/>
<accession>A0A377GNR8</accession>
<sequence length="352" mass="41154">MAVIKLKTRENPYVQIDKTGINDNRLSWKATGLLTYLVGRPSDWKIVLEHLATCKTDGITACKSALRELRTFNYCHYFELRQKGKVVETFYIIYEVPTPYSIELHNNIVADIEGIDESYSLIYKKVEKEPKIENPLSVETTENSNFLPKVENPLAANPLADNQRLLIIDHTKERKTNNINHVHDNELDFFENLFKEFGINFTKTNKDSVLKLRKHLSLQDTESYLRETYRALKENKDVKNIAALFSTKIAKEERQINSKTNKEKIVDNKNNSIEKSPKKKNDDIEKNDYIEIFEKLDTYDKLKIEEEAIELLIKEQQIEATFIFKTKEVQPTIYKGMIKSYIERAMKAQNYV</sequence>